<dbReference type="Gene3D" id="3.40.50.410">
    <property type="entry name" value="von Willebrand factor, type A domain"/>
    <property type="match status" value="1"/>
</dbReference>
<gene>
    <name evidence="3" type="ORF">C1SCF055_LOCUS31738</name>
</gene>
<organism evidence="3">
    <name type="scientific">Cladocopium goreaui</name>
    <dbReference type="NCBI Taxonomy" id="2562237"/>
    <lineage>
        <taxon>Eukaryota</taxon>
        <taxon>Sar</taxon>
        <taxon>Alveolata</taxon>
        <taxon>Dinophyceae</taxon>
        <taxon>Suessiales</taxon>
        <taxon>Symbiodiniaceae</taxon>
        <taxon>Cladocopium</taxon>
    </lineage>
</organism>
<dbReference type="InterPro" id="IPR036465">
    <property type="entry name" value="vWFA_dom_sf"/>
</dbReference>
<sequence>MAEGMSHLVAFVYPNHPQQEQTAEVAETEPMSGEIVASMNEQQEITIKDLQKSMQMGVEQVSKLPEHLGPMLQGMRDLKGALPHPDRIQDEKTRQHFQAAHDELRETRDKLVSKVALLQTQGGTCRGMIISLQTLIQKLYRTCLSPSSQMIKFDPAAFRDEISQVRSFSQQMAEHFAGWGQARTACAATSALTKIEVLIPAANANAMVSSSDEALQKYTKAEADIQYLVAKRYQQQYVLDASRAQLEDIKKNRSAEEEAVEDLEKRMEELNKQTALLEEARKGEFDHLRKECDELKTDLAKWQTEMEKQKKDDVEQKKEERKKKMQEFDKYQNECEQSLFATRASVYGNHLIVLIDMSWSMSCSGRWPATLTAFDALKAARGPEGANDTMSLVLFNHIARVEFSNEPLTAGNTTLSATPSGGTCYAQAWLEAKKVAQLTSEAHRPIIIMMTDGETSESDVAAAAATAQEVRNLHSGLITFAIALGQDVKKGKLEPIVKAGNGGNDIHCFGNQKVPLLAQATTRTLPKTFRKIASTVSMKEYEMKRQLQLLEEQRSDQQKQMEQSLEDLNKTHKILNDSAVESSRVLQEAKEQDSIKRQEIIDRQISHCEDCRRHLLEKIKQKKQTIMVLRGQEVAYEKDSIPKLEEQLQATEQNYEDSKEALKSLQKSTGSGQLQKIAAERERLLKQVGTNSDSEMASLLQNVQKYIGMRDADRVQTCATESFAGNLKCFTHTLANVLEDPCHAQKTPYVCKYDYIMEHYLKELGVPVKVPMNSSSNFKKVLQYHWSQMVVGSTEGTQVDPKTLELIVKKVDPLELCELLDADPRQETEALNIFGKSMEQELMNSTAGFRKCVAKIDKEKQKKNHLEEKLERLEEKIRLSKDKHDSAASSGDLLDLEQVEKQEKALEDLEGKLEELTDKVDEVASTIKTLEEEKKEALCEDGRLPIAKDLLKHTLRGLQKAYHYRMSMWQKHCLMVHFESMKNVVEQMQQCIQVAEQGNAVLSEHAMLHQTAAVAPNPQLRVLTDYRVGELEPEMID</sequence>
<dbReference type="Pfam" id="PF00092">
    <property type="entry name" value="VWA"/>
    <property type="match status" value="1"/>
</dbReference>
<dbReference type="EMBL" id="CAMXCT020003757">
    <property type="protein sequence ID" value="CAL1159439.1"/>
    <property type="molecule type" value="Genomic_DNA"/>
</dbReference>
<dbReference type="CDD" id="cd00198">
    <property type="entry name" value="vWFA"/>
    <property type="match status" value="1"/>
</dbReference>
<dbReference type="PROSITE" id="PS50234">
    <property type="entry name" value="VWFA"/>
    <property type="match status" value="1"/>
</dbReference>
<evidence type="ECO:0000259" key="2">
    <source>
        <dbReference type="PROSITE" id="PS50234"/>
    </source>
</evidence>
<keyword evidence="6" id="KW-1185">Reference proteome</keyword>
<evidence type="ECO:0000313" key="6">
    <source>
        <dbReference type="Proteomes" id="UP001152797"/>
    </source>
</evidence>
<feature type="coiled-coil region" evidence="1">
    <location>
        <begin position="849"/>
        <end position="940"/>
    </location>
</feature>
<evidence type="ECO:0000256" key="1">
    <source>
        <dbReference type="SAM" id="Coils"/>
    </source>
</evidence>
<comment type="caution">
    <text evidence="3">The sequence shown here is derived from an EMBL/GenBank/DDBJ whole genome shotgun (WGS) entry which is preliminary data.</text>
</comment>
<dbReference type="EMBL" id="CAMXCT030003757">
    <property type="protein sequence ID" value="CAL4793376.1"/>
    <property type="molecule type" value="Genomic_DNA"/>
</dbReference>
<dbReference type="SUPFAM" id="SSF53300">
    <property type="entry name" value="vWA-like"/>
    <property type="match status" value="1"/>
</dbReference>
<proteinExistence type="predicted"/>
<dbReference type="Proteomes" id="UP001152797">
    <property type="component" value="Unassembled WGS sequence"/>
</dbReference>
<evidence type="ECO:0000313" key="5">
    <source>
        <dbReference type="EMBL" id="CAL4793376.1"/>
    </source>
</evidence>
<dbReference type="InterPro" id="IPR002035">
    <property type="entry name" value="VWF_A"/>
</dbReference>
<dbReference type="PANTHER" id="PTHR23159">
    <property type="entry name" value="CENTROSOMAL PROTEIN 2"/>
    <property type="match status" value="1"/>
</dbReference>
<dbReference type="AlphaFoldDB" id="A0A9P1D943"/>
<dbReference type="PANTHER" id="PTHR23159:SF31">
    <property type="entry name" value="CENTROSOME-ASSOCIATED PROTEIN CEP250 ISOFORM X1"/>
    <property type="match status" value="1"/>
</dbReference>
<accession>A0A9P1D943</accession>
<feature type="coiled-coil region" evidence="1">
    <location>
        <begin position="540"/>
        <end position="578"/>
    </location>
</feature>
<keyword evidence="1" id="KW-0175">Coiled coil</keyword>
<name>A0A9P1D943_9DINO</name>
<feature type="domain" description="VWFA" evidence="2">
    <location>
        <begin position="350"/>
        <end position="525"/>
    </location>
</feature>
<evidence type="ECO:0000313" key="4">
    <source>
        <dbReference type="EMBL" id="CAL1159439.1"/>
    </source>
</evidence>
<protein>
    <submittedName>
        <fullName evidence="5">J domain-containing protein</fullName>
    </submittedName>
</protein>
<dbReference type="EMBL" id="CAMXCT010003757">
    <property type="protein sequence ID" value="CAI4006064.1"/>
    <property type="molecule type" value="Genomic_DNA"/>
</dbReference>
<feature type="coiled-coil region" evidence="1">
    <location>
        <begin position="641"/>
        <end position="668"/>
    </location>
</feature>
<evidence type="ECO:0000313" key="3">
    <source>
        <dbReference type="EMBL" id="CAI4006064.1"/>
    </source>
</evidence>
<reference evidence="3" key="1">
    <citation type="submission" date="2022-10" db="EMBL/GenBank/DDBJ databases">
        <authorList>
            <person name="Chen Y."/>
            <person name="Dougan E. K."/>
            <person name="Chan C."/>
            <person name="Rhodes N."/>
            <person name="Thang M."/>
        </authorList>
    </citation>
    <scope>NUCLEOTIDE SEQUENCE</scope>
</reference>
<reference evidence="4" key="2">
    <citation type="submission" date="2024-04" db="EMBL/GenBank/DDBJ databases">
        <authorList>
            <person name="Chen Y."/>
            <person name="Shah S."/>
            <person name="Dougan E. K."/>
            <person name="Thang M."/>
            <person name="Chan C."/>
        </authorList>
    </citation>
    <scope>NUCLEOTIDE SEQUENCE [LARGE SCALE GENOMIC DNA]</scope>
</reference>
<feature type="coiled-coil region" evidence="1">
    <location>
        <begin position="239"/>
        <end position="334"/>
    </location>
</feature>